<evidence type="ECO:0000256" key="10">
    <source>
        <dbReference type="ARBA" id="ARBA00023211"/>
    </source>
</evidence>
<proteinExistence type="inferred from homology"/>
<dbReference type="OrthoDB" id="2014201at2759"/>
<sequence>MSKKLAIATLLYSGSYLPGVFTLGYQLRKIVRDARIELILLVSKELYDTTLSDSAKELLHSLYSDIIEVEPLNDHDAVIRNNAANLRLLSRPELAFTLVKTRLWEQTQYDQILYLDADTLPLNDEILNLFDTMHNQTELQIAASPDIGWPDMFNSGVMVLVPNIAIFEALHIFAISNVSIDGADQGILNQFFNQNCRDTSKDGLDSRNWVVLPFLYNVTTPNDGYQSSPAMQFFKDKVKLIHFIGTHKPWKKWVYRHADGKEYVKRWNGLYEEFQKEYGLVQKFNNLSTVVDQKQTPEVESRSDNSQHNYGAVIEASEKQYSNTTADEEEIMEQEESVPEYIETMPEHTERASERIETKQYVAPETPTFIPLDFKEWLTTFINKENFVPEQEVHNEYTEQQPQTAPDEHVAFFEKVEKIENPIPVEENEEEEEIEEQPEGFTVEETCLNDIGYQEPQVYVDENNVEDLVTEEAMDDTVIELPNFRFDWEDGNYLKNVERSFPDDIFEYEIEEESVKVVDKDDEPMKQEITKEEKEDDGENNGDVKEQEAKSTKQPVASSSQLLHPVIVQKTEPSKAKTYFPKRTNNVSYADVDEDEDDGKDNEERYSNFTVPLDELQELDRIQPSHNSKY</sequence>
<dbReference type="RefSeq" id="XP_003958234.1">
    <property type="nucleotide sequence ID" value="XM_003958185.1"/>
</dbReference>
<keyword evidence="4" id="KW-0963">Cytoplasm</keyword>
<evidence type="ECO:0000313" key="18">
    <source>
        <dbReference type="Proteomes" id="UP000005220"/>
    </source>
</evidence>
<dbReference type="HOGENOM" id="CLU_017171_4_1_1"/>
<accession>H2AXJ9</accession>
<keyword evidence="6" id="KW-0808">Transferase</keyword>
<evidence type="ECO:0000256" key="16">
    <source>
        <dbReference type="SAM" id="MobiDB-lite"/>
    </source>
</evidence>
<dbReference type="InterPro" id="IPR002495">
    <property type="entry name" value="Glyco_trans_8"/>
</dbReference>
<evidence type="ECO:0000256" key="5">
    <source>
        <dbReference type="ARBA" id="ARBA00022554"/>
    </source>
</evidence>
<comment type="catalytic activity">
    <reaction evidence="13">
        <text>[1,4-alpha-D-glucosyl](n)-L-tyrosyl-[glycogenin] + UDP-alpha-D-glucose = [1,4-alpha-D-glucosyl](n+1)-L-tyrosyl-[glycogenin] + UDP + H(+)</text>
        <dbReference type="Rhea" id="RHEA:56560"/>
        <dbReference type="Rhea" id="RHEA-COMP:14606"/>
        <dbReference type="Rhea" id="RHEA-COMP:14607"/>
        <dbReference type="ChEBI" id="CHEBI:15378"/>
        <dbReference type="ChEBI" id="CHEBI:58223"/>
        <dbReference type="ChEBI" id="CHEBI:58885"/>
        <dbReference type="ChEBI" id="CHEBI:140574"/>
        <dbReference type="EC" id="2.4.1.186"/>
    </reaction>
</comment>
<protein>
    <recommendedName>
        <fullName evidence="12">glycogenin glucosyltransferase</fullName>
        <ecNumber evidence="12">2.4.1.186</ecNumber>
    </recommendedName>
</protein>
<comment type="similarity">
    <text evidence="11">Belongs to the glycosyltransferase 8 family. Glycogenin subfamily.</text>
</comment>
<comment type="function">
    <text evidence="15">Self-glucosylating initiator of glycogen synthesis. It catalyzes the formation of a short alpha (1,4)-glucosyl chain covalently attached via a glucose 1-O-tyrosyl linkage to internal tyrosine residues and these chains act as primers for the elongation reaction catalyzed by glycogen synthase. Capable of transferring glucosyl residues to unbound acceptors such as free oligoglucans or oligoglucan derivatives.</text>
</comment>
<evidence type="ECO:0000256" key="7">
    <source>
        <dbReference type="ARBA" id="ARBA00022723"/>
    </source>
</evidence>
<dbReference type="FunFam" id="3.90.550.10:FF:000148">
    <property type="entry name" value="Glg2p"/>
    <property type="match status" value="1"/>
</dbReference>
<dbReference type="STRING" id="1071382.H2AXJ9"/>
<evidence type="ECO:0000256" key="2">
    <source>
        <dbReference type="ARBA" id="ARBA00004116"/>
    </source>
</evidence>
<dbReference type="EC" id="2.4.1.186" evidence="12"/>
<keyword evidence="5" id="KW-0926">Vacuole</keyword>
<dbReference type="GO" id="GO:0046872">
    <property type="term" value="F:metal ion binding"/>
    <property type="evidence" value="ECO:0007669"/>
    <property type="project" value="UniProtKB-KW"/>
</dbReference>
<dbReference type="Gene3D" id="3.90.550.10">
    <property type="entry name" value="Spore Coat Polysaccharide Biosynthesis Protein SpsA, Chain A"/>
    <property type="match status" value="1"/>
</dbReference>
<evidence type="ECO:0000256" key="6">
    <source>
        <dbReference type="ARBA" id="ARBA00022679"/>
    </source>
</evidence>
<dbReference type="GO" id="GO:0005978">
    <property type="term" value="P:glycogen biosynthetic process"/>
    <property type="evidence" value="ECO:0007669"/>
    <property type="project" value="UniProtKB-KW"/>
</dbReference>
<keyword evidence="10" id="KW-0464">Manganese</keyword>
<dbReference type="KEGG" id="kaf:KAFR_0G00660"/>
<comment type="catalytic activity">
    <reaction evidence="14">
        <text>L-tyrosyl-[glycogenin] + UDP-alpha-D-glucose = alpha-D-glucosyl-L-tyrosyl-[glycogenin] + UDP + H(+)</text>
        <dbReference type="Rhea" id="RHEA:23360"/>
        <dbReference type="Rhea" id="RHEA-COMP:14604"/>
        <dbReference type="Rhea" id="RHEA-COMP:14605"/>
        <dbReference type="ChEBI" id="CHEBI:15378"/>
        <dbReference type="ChEBI" id="CHEBI:46858"/>
        <dbReference type="ChEBI" id="CHEBI:58223"/>
        <dbReference type="ChEBI" id="CHEBI:58885"/>
        <dbReference type="ChEBI" id="CHEBI:140573"/>
        <dbReference type="EC" id="2.4.1.186"/>
    </reaction>
</comment>
<name>H2AXJ9_KAZAF</name>
<dbReference type="Pfam" id="PF01501">
    <property type="entry name" value="Glyco_transf_8"/>
    <property type="match status" value="1"/>
</dbReference>
<dbReference type="InterPro" id="IPR050587">
    <property type="entry name" value="GNT1/Glycosyltrans_8"/>
</dbReference>
<feature type="compositionally biased region" description="Acidic residues" evidence="16">
    <location>
        <begin position="591"/>
        <end position="601"/>
    </location>
</feature>
<keyword evidence="7" id="KW-0479">Metal-binding</keyword>
<reference evidence="17 18" key="1">
    <citation type="journal article" date="2011" name="Proc. Natl. Acad. Sci. U.S.A.">
        <title>Evolutionary erosion of yeast sex chromosomes by mating-type switching accidents.</title>
        <authorList>
            <person name="Gordon J.L."/>
            <person name="Armisen D."/>
            <person name="Proux-Wera E."/>
            <person name="Oheigeartaigh S.S."/>
            <person name="Byrne K.P."/>
            <person name="Wolfe K.H."/>
        </authorList>
    </citation>
    <scope>NUCLEOTIDE SEQUENCE [LARGE SCALE GENOMIC DNA]</scope>
    <source>
        <strain evidence="18">ATCC 22294 / BCRC 22015 / CBS 2517 / CECT 1963 / NBRC 1671 / NRRL Y-8276</strain>
    </source>
</reference>
<dbReference type="SUPFAM" id="SSF53448">
    <property type="entry name" value="Nucleotide-diphospho-sugar transferases"/>
    <property type="match status" value="1"/>
</dbReference>
<dbReference type="GO" id="GO:0005773">
    <property type="term" value="C:vacuole"/>
    <property type="evidence" value="ECO:0007669"/>
    <property type="project" value="UniProtKB-SubCell"/>
</dbReference>
<evidence type="ECO:0000256" key="1">
    <source>
        <dbReference type="ARBA" id="ARBA00001936"/>
    </source>
</evidence>
<evidence type="ECO:0000256" key="14">
    <source>
        <dbReference type="ARBA" id="ARBA00052293"/>
    </source>
</evidence>
<keyword evidence="18" id="KW-1185">Reference proteome</keyword>
<dbReference type="Proteomes" id="UP000005220">
    <property type="component" value="Chromosome 7"/>
</dbReference>
<feature type="compositionally biased region" description="Basic and acidic residues" evidence="16">
    <location>
        <begin position="542"/>
        <end position="551"/>
    </location>
</feature>
<feature type="compositionally biased region" description="Polar residues" evidence="16">
    <location>
        <begin position="552"/>
        <end position="562"/>
    </location>
</feature>
<evidence type="ECO:0000256" key="8">
    <source>
        <dbReference type="ARBA" id="ARBA00023056"/>
    </source>
</evidence>
<evidence type="ECO:0000256" key="11">
    <source>
        <dbReference type="ARBA" id="ARBA00038162"/>
    </source>
</evidence>
<evidence type="ECO:0000256" key="13">
    <source>
        <dbReference type="ARBA" id="ARBA00050886"/>
    </source>
</evidence>
<feature type="region of interest" description="Disordered" evidence="16">
    <location>
        <begin position="516"/>
        <end position="630"/>
    </location>
</feature>
<dbReference type="GeneID" id="13884590"/>
<evidence type="ECO:0000256" key="3">
    <source>
        <dbReference type="ARBA" id="ARBA00004496"/>
    </source>
</evidence>
<evidence type="ECO:0000256" key="12">
    <source>
        <dbReference type="ARBA" id="ARBA00038934"/>
    </source>
</evidence>
<comment type="subcellular location">
    <subcellularLocation>
        <location evidence="3">Cytoplasm</location>
    </subcellularLocation>
    <subcellularLocation>
        <location evidence="2">Vacuole</location>
    </subcellularLocation>
</comment>
<organism evidence="17 18">
    <name type="scientific">Kazachstania africana (strain ATCC 22294 / BCRC 22015 / CBS 2517 / CECT 1963 / NBRC 1671 / NRRL Y-8276)</name>
    <name type="common">Yeast</name>
    <name type="synonym">Kluyveromyces africanus</name>
    <dbReference type="NCBI Taxonomy" id="1071382"/>
    <lineage>
        <taxon>Eukaryota</taxon>
        <taxon>Fungi</taxon>
        <taxon>Dikarya</taxon>
        <taxon>Ascomycota</taxon>
        <taxon>Saccharomycotina</taxon>
        <taxon>Saccharomycetes</taxon>
        <taxon>Saccharomycetales</taxon>
        <taxon>Saccharomycetaceae</taxon>
        <taxon>Kazachstania</taxon>
    </lineage>
</organism>
<gene>
    <name evidence="17" type="primary">KAFR0G00660</name>
    <name evidence="17" type="ORF">KAFR_0G00660</name>
</gene>
<evidence type="ECO:0000256" key="9">
    <source>
        <dbReference type="ARBA" id="ARBA00023180"/>
    </source>
</evidence>
<dbReference type="FunCoup" id="H2AXJ9">
    <property type="interactions" value="111"/>
</dbReference>
<evidence type="ECO:0000313" key="17">
    <source>
        <dbReference type="EMBL" id="CCF59099.1"/>
    </source>
</evidence>
<evidence type="ECO:0000256" key="15">
    <source>
        <dbReference type="ARBA" id="ARBA00059480"/>
    </source>
</evidence>
<feature type="compositionally biased region" description="Basic and acidic residues" evidence="16">
    <location>
        <begin position="516"/>
        <end position="533"/>
    </location>
</feature>
<dbReference type="AlphaFoldDB" id="H2AXJ9"/>
<dbReference type="InParanoid" id="H2AXJ9"/>
<dbReference type="CDD" id="cd02537">
    <property type="entry name" value="GT8_Glycogenin"/>
    <property type="match status" value="1"/>
</dbReference>
<dbReference type="GO" id="GO:0008466">
    <property type="term" value="F:glycogenin glucosyltransferase activity"/>
    <property type="evidence" value="ECO:0007669"/>
    <property type="project" value="UniProtKB-EC"/>
</dbReference>
<keyword evidence="8" id="KW-0320">Glycogen biosynthesis</keyword>
<comment type="cofactor">
    <cofactor evidence="1">
        <name>Mn(2+)</name>
        <dbReference type="ChEBI" id="CHEBI:29035"/>
    </cofactor>
</comment>
<keyword evidence="9" id="KW-0325">Glycoprotein</keyword>
<dbReference type="eggNOG" id="KOG1950">
    <property type="taxonomic scope" value="Eukaryota"/>
</dbReference>
<dbReference type="InterPro" id="IPR029044">
    <property type="entry name" value="Nucleotide-diphossugar_trans"/>
</dbReference>
<dbReference type="PANTHER" id="PTHR11183">
    <property type="entry name" value="GLYCOGENIN SUBFAMILY MEMBER"/>
    <property type="match status" value="1"/>
</dbReference>
<dbReference type="EMBL" id="HE650827">
    <property type="protein sequence ID" value="CCF59099.1"/>
    <property type="molecule type" value="Genomic_DNA"/>
</dbReference>
<evidence type="ECO:0000256" key="4">
    <source>
        <dbReference type="ARBA" id="ARBA00022490"/>
    </source>
</evidence>